<evidence type="ECO:0000313" key="1">
    <source>
        <dbReference type="EMBL" id="HAC7018315.1"/>
    </source>
</evidence>
<sequence length="90" mass="9891">MVANGLMRYSVDDGPKGCLGDSGCVKQVAEMRPFLLDGITGVKKLSYKPINLLKFLFILGRIPLLCDRFLFANNGKAQKAATFWAHKNTG</sequence>
<gene>
    <name evidence="1" type="ORF">G0E07_19470</name>
</gene>
<reference evidence="1" key="1">
    <citation type="journal article" date="2018" name="Genome Biol.">
        <title>SKESA: strategic k-mer extension for scrupulous assemblies.</title>
        <authorList>
            <person name="Souvorov A."/>
            <person name="Agarwala R."/>
            <person name="Lipman D.J."/>
        </authorList>
    </citation>
    <scope>NUCLEOTIDE SEQUENCE</scope>
    <source>
        <strain evidence="1">Salmonella enterica</strain>
    </source>
</reference>
<dbReference type="EMBL" id="DAAMJZ010000053">
    <property type="protein sequence ID" value="HAC7018315.1"/>
    <property type="molecule type" value="Genomic_DNA"/>
</dbReference>
<proteinExistence type="predicted"/>
<accession>A0A5H6JHU6</accession>
<organism evidence="1">
    <name type="scientific">Salmonella enterica subsp. enterica serovar Napoli</name>
    <dbReference type="NCBI Taxonomy" id="1151001"/>
    <lineage>
        <taxon>Bacteria</taxon>
        <taxon>Pseudomonadati</taxon>
        <taxon>Pseudomonadota</taxon>
        <taxon>Gammaproteobacteria</taxon>
        <taxon>Enterobacterales</taxon>
        <taxon>Enterobacteriaceae</taxon>
        <taxon>Salmonella</taxon>
    </lineage>
</organism>
<reference evidence="1" key="2">
    <citation type="submission" date="2018-07" db="EMBL/GenBank/DDBJ databases">
        <authorList>
            <consortium name="NCBI Pathogen Detection Project"/>
        </authorList>
    </citation>
    <scope>NUCLEOTIDE SEQUENCE</scope>
    <source>
        <strain evidence="1">Salmonella enterica</strain>
    </source>
</reference>
<name>A0A5H6JHU6_SALET</name>
<comment type="caution">
    <text evidence="1">The sequence shown here is derived from an EMBL/GenBank/DDBJ whole genome shotgun (WGS) entry which is preliminary data.</text>
</comment>
<protein>
    <submittedName>
        <fullName evidence="1">Uncharacterized protein</fullName>
    </submittedName>
</protein>
<dbReference type="AlphaFoldDB" id="A0A5H6JHU6"/>